<evidence type="ECO:0000256" key="7">
    <source>
        <dbReference type="SAM" id="MobiDB-lite"/>
    </source>
</evidence>
<dbReference type="InterPro" id="IPR012173">
    <property type="entry name" value="Mpp10"/>
</dbReference>
<reference evidence="8" key="1">
    <citation type="submission" date="2017-08" db="EMBL/GenBank/DDBJ databases">
        <authorList>
            <person name="Polle J.E."/>
            <person name="Barry K."/>
            <person name="Cushman J."/>
            <person name="Schmutz J."/>
            <person name="Tran D."/>
            <person name="Hathwaick L.T."/>
            <person name="Yim W.C."/>
            <person name="Jenkins J."/>
            <person name="Mckie-Krisberg Z.M."/>
            <person name="Prochnik S."/>
            <person name="Lindquist E."/>
            <person name="Dockter R.B."/>
            <person name="Adam C."/>
            <person name="Molina H."/>
            <person name="Bunkerborg J."/>
            <person name="Jin E."/>
            <person name="Buchheim M."/>
            <person name="Magnuson J."/>
        </authorList>
    </citation>
    <scope>NUCLEOTIDE SEQUENCE</scope>
    <source>
        <strain evidence="8">CCAP 19/18</strain>
    </source>
</reference>
<organism evidence="8 9">
    <name type="scientific">Dunaliella salina</name>
    <name type="common">Green alga</name>
    <name type="synonym">Protococcus salinus</name>
    <dbReference type="NCBI Taxonomy" id="3046"/>
    <lineage>
        <taxon>Eukaryota</taxon>
        <taxon>Viridiplantae</taxon>
        <taxon>Chlorophyta</taxon>
        <taxon>core chlorophytes</taxon>
        <taxon>Chlorophyceae</taxon>
        <taxon>CS clade</taxon>
        <taxon>Chlamydomonadales</taxon>
        <taxon>Dunaliellaceae</taxon>
        <taxon>Dunaliella</taxon>
    </lineage>
</organism>
<dbReference type="PANTHER" id="PTHR17039:SF0">
    <property type="entry name" value="U3 SMALL NUCLEOLAR RIBONUCLEOPROTEIN PROTEIN MPP10"/>
    <property type="match status" value="1"/>
</dbReference>
<evidence type="ECO:0000256" key="2">
    <source>
        <dbReference type="ARBA" id="ARBA00022517"/>
    </source>
</evidence>
<feature type="compositionally biased region" description="Acidic residues" evidence="7">
    <location>
        <begin position="181"/>
        <end position="191"/>
    </location>
</feature>
<sequence length="435" mass="47194">DAEQQDARRRQKQQNEDPEEGREDEEEGDMDEGACACCHPKGIGEYEDALLFGSDDEEGQGFDEDMSSGSRKGKKKAAKKVGTVYYPGQSTTLRLACTSQGNCVMHKRGSWSSYLFGASAGDAMYADFFGDDGRGDRAFWGSDDGGAVPRGGLASSHRRGPMDLEDLEDAPFAVHAGGFEDQGDMDEDEGGLSEGAEGGSSGSDGEGREGQAGKKGSSGGPDTANLSTHEKRQLRVQERVRELEAEAMAEKEWHLRGEVDAGHRPLNSALEVDVDFDTTVKPPPEPTEEAMADIEALIKRRIADHQFDDVVRVLPPPPERKRREIDLDDNKASKRMQQMRQMQANATCILGKCDLHPGQMRLASWANAKFANLQLAANLHPGQMRQTRQMEANAANASNATCILGKCKTCKLATCVKLASWANAGVGVRCVQQSP</sequence>
<comment type="subcellular location">
    <subcellularLocation>
        <location evidence="1">Nucleus</location>
        <location evidence="1">Nucleolus</location>
    </subcellularLocation>
</comment>
<comment type="caution">
    <text evidence="8">The sequence shown here is derived from an EMBL/GenBank/DDBJ whole genome shotgun (WGS) entry which is preliminary data.</text>
</comment>
<evidence type="ECO:0000256" key="5">
    <source>
        <dbReference type="ARBA" id="ARBA00023274"/>
    </source>
</evidence>
<keyword evidence="3" id="KW-0698">rRNA processing</keyword>
<keyword evidence="5" id="KW-0687">Ribonucleoprotein</keyword>
<evidence type="ECO:0000256" key="4">
    <source>
        <dbReference type="ARBA" id="ARBA00023242"/>
    </source>
</evidence>
<evidence type="ECO:0000313" key="9">
    <source>
        <dbReference type="Proteomes" id="UP000815325"/>
    </source>
</evidence>
<accession>A0ABZ3KB07</accession>
<feature type="region of interest" description="Disordered" evidence="7">
    <location>
        <begin position="140"/>
        <end position="163"/>
    </location>
</feature>
<feature type="region of interest" description="Disordered" evidence="7">
    <location>
        <begin position="176"/>
        <end position="234"/>
    </location>
</feature>
<evidence type="ECO:0000256" key="3">
    <source>
        <dbReference type="ARBA" id="ARBA00022552"/>
    </source>
</evidence>
<evidence type="ECO:0000313" key="8">
    <source>
        <dbReference type="EMBL" id="KAF5826355.1"/>
    </source>
</evidence>
<keyword evidence="2" id="KW-0690">Ribosome biogenesis</keyword>
<protein>
    <submittedName>
        <fullName evidence="8">Mpp10 protein-domain-containing protein</fullName>
    </submittedName>
</protein>
<dbReference type="PANTHER" id="PTHR17039">
    <property type="entry name" value="U3 SMALL NUCLEOLAR RIBONUCLEOPROTEIN PROTEIN MPP10"/>
    <property type="match status" value="1"/>
</dbReference>
<feature type="compositionally biased region" description="Gly residues" evidence="7">
    <location>
        <begin position="192"/>
        <end position="204"/>
    </location>
</feature>
<dbReference type="Pfam" id="PF04006">
    <property type="entry name" value="Mpp10"/>
    <property type="match status" value="1"/>
</dbReference>
<feature type="compositionally biased region" description="Acidic residues" evidence="7">
    <location>
        <begin position="54"/>
        <end position="66"/>
    </location>
</feature>
<name>A0ABZ3KB07_DUNSA</name>
<keyword evidence="4" id="KW-0539">Nucleus</keyword>
<evidence type="ECO:0000256" key="1">
    <source>
        <dbReference type="ARBA" id="ARBA00004604"/>
    </source>
</evidence>
<feature type="compositionally biased region" description="Acidic residues" evidence="7">
    <location>
        <begin position="16"/>
        <end position="32"/>
    </location>
</feature>
<proteinExistence type="inferred from homology"/>
<gene>
    <name evidence="8" type="ORF">DUNSADRAFT_3426</name>
</gene>
<dbReference type="Proteomes" id="UP000815325">
    <property type="component" value="Unassembled WGS sequence"/>
</dbReference>
<dbReference type="EMBL" id="MU071004">
    <property type="protein sequence ID" value="KAF5826355.1"/>
    <property type="molecule type" value="Genomic_DNA"/>
</dbReference>
<evidence type="ECO:0000256" key="6">
    <source>
        <dbReference type="ARBA" id="ARBA00029455"/>
    </source>
</evidence>
<feature type="region of interest" description="Disordered" evidence="7">
    <location>
        <begin position="53"/>
        <end position="74"/>
    </location>
</feature>
<feature type="region of interest" description="Disordered" evidence="7">
    <location>
        <begin position="1"/>
        <end position="34"/>
    </location>
</feature>
<feature type="non-terminal residue" evidence="8">
    <location>
        <position position="1"/>
    </location>
</feature>
<keyword evidence="9" id="KW-1185">Reference proteome</keyword>
<comment type="similarity">
    <text evidence="6">Belongs to the MPP10 family.</text>
</comment>